<evidence type="ECO:0000313" key="4">
    <source>
        <dbReference type="RefSeq" id="XP_056852681.1"/>
    </source>
</evidence>
<dbReference type="RefSeq" id="XP_056852681.1">
    <property type="nucleotide sequence ID" value="XM_056996701.1"/>
</dbReference>
<evidence type="ECO:0000259" key="2">
    <source>
        <dbReference type="Pfam" id="PF09331"/>
    </source>
</evidence>
<feature type="domain" description="DUF1985" evidence="2">
    <location>
        <begin position="166"/>
        <end position="293"/>
    </location>
</feature>
<reference evidence="4" key="1">
    <citation type="submission" date="2025-08" db="UniProtKB">
        <authorList>
            <consortium name="RefSeq"/>
        </authorList>
    </citation>
    <scope>IDENTIFICATION</scope>
    <source>
        <tissue evidence="4">Leaf</tissue>
    </source>
</reference>
<protein>
    <submittedName>
        <fullName evidence="4">Uncharacterized protein LOC130501878</fullName>
    </submittedName>
</protein>
<dbReference type="Pfam" id="PF09331">
    <property type="entry name" value="DUF1985"/>
    <property type="match status" value="1"/>
</dbReference>
<evidence type="ECO:0000313" key="3">
    <source>
        <dbReference type="Proteomes" id="UP000504610"/>
    </source>
</evidence>
<feature type="compositionally biased region" description="Basic and acidic residues" evidence="1">
    <location>
        <begin position="447"/>
        <end position="456"/>
    </location>
</feature>
<dbReference type="GeneID" id="130501878"/>
<dbReference type="PANTHER" id="PTHR48449:SF1">
    <property type="entry name" value="DUF1985 DOMAIN-CONTAINING PROTEIN"/>
    <property type="match status" value="1"/>
</dbReference>
<dbReference type="KEGG" id="rsz:130501878"/>
<keyword evidence="3" id="KW-1185">Reference proteome</keyword>
<dbReference type="AlphaFoldDB" id="A0A9W3CM71"/>
<name>A0A9W3CM71_RAPSA</name>
<dbReference type="PANTHER" id="PTHR48449">
    <property type="entry name" value="DUF1985 DOMAIN-CONTAINING PROTEIN"/>
    <property type="match status" value="1"/>
</dbReference>
<organism evidence="3 4">
    <name type="scientific">Raphanus sativus</name>
    <name type="common">Radish</name>
    <name type="synonym">Raphanus raphanistrum var. sativus</name>
    <dbReference type="NCBI Taxonomy" id="3726"/>
    <lineage>
        <taxon>Eukaryota</taxon>
        <taxon>Viridiplantae</taxon>
        <taxon>Streptophyta</taxon>
        <taxon>Embryophyta</taxon>
        <taxon>Tracheophyta</taxon>
        <taxon>Spermatophyta</taxon>
        <taxon>Magnoliopsida</taxon>
        <taxon>eudicotyledons</taxon>
        <taxon>Gunneridae</taxon>
        <taxon>Pentapetalae</taxon>
        <taxon>rosids</taxon>
        <taxon>malvids</taxon>
        <taxon>Brassicales</taxon>
        <taxon>Brassicaceae</taxon>
        <taxon>Brassiceae</taxon>
        <taxon>Raphanus</taxon>
    </lineage>
</organism>
<proteinExistence type="predicted"/>
<dbReference type="OrthoDB" id="1110567at2759"/>
<accession>A0A9W3CM71</accession>
<evidence type="ECO:0000256" key="1">
    <source>
        <dbReference type="SAM" id="MobiDB-lite"/>
    </source>
</evidence>
<feature type="compositionally biased region" description="Basic and acidic residues" evidence="1">
    <location>
        <begin position="431"/>
        <end position="440"/>
    </location>
</feature>
<sequence length="645" mass="74075">MQVVPDYSWRLENSVNAILSSANRENLPVLYPGPCIVLDTTTPTWFSVLSDLSLLIPSYLAEGWVHEWPTYRVIPVYFKESWFLKLAMDVSDVKSRGYPPRLYHVGSSNLEKKAINHNFRARDLPHIVETLRGDVWKALVNSPIGVVARLVERQSVWSGRTVHYLLCRQLRVHRKEIWSLVVDEPIRFSLVEFGEITGLNTGPLPTESFEPDPDKYKPFGAKLNVSLGRGLTLDELKKSIEVCPSWTFEERKWLGLLVLQHMVLYCFHENSRVPFESAKRVFDDEAMKSYPWDGGLYTISGLKDSLLISAYESIVCFGECFGRVVNNEDVPLLRWGGKRTRDNFEKLLSAEIKQHSQVRCVLGEWFQSIEELFPEWPYQPDEPQLVSLITDIHACRFVKGFWEVHGNAEGKGNGRMRVKLLQRERVLAKRKATKDEDLRRRSTPNRTVKDEDVEDKKKAVQAEAVLKRKGKATAKRKAAELMKQKLSELKKPKQAELMNEEHADLKNEEQAELMNEGANVFEFLYVSPEKATKAEDLRRRSTRIRTVKDEDAEDKKKSERKAVELMKQKLSELKKPKQAEVSVEVLADEDAILPESSMESQELVKSAIGKEYRERTVKLSPQGFALSEDSSRPVFPYIGAMERHA</sequence>
<dbReference type="InterPro" id="IPR015410">
    <property type="entry name" value="DUF1985"/>
</dbReference>
<gene>
    <name evidence="4" type="primary">LOC130501878</name>
</gene>
<feature type="region of interest" description="Disordered" evidence="1">
    <location>
        <begin position="431"/>
        <end position="456"/>
    </location>
</feature>
<dbReference type="Proteomes" id="UP000504610">
    <property type="component" value="Unplaced"/>
</dbReference>